<keyword evidence="2" id="KW-1185">Reference proteome</keyword>
<dbReference type="Proteomes" id="UP000199455">
    <property type="component" value="Unassembled WGS sequence"/>
</dbReference>
<evidence type="ECO:0000313" key="2">
    <source>
        <dbReference type="Proteomes" id="UP000199455"/>
    </source>
</evidence>
<reference evidence="2" key="1">
    <citation type="submission" date="2016-10" db="EMBL/GenBank/DDBJ databases">
        <authorList>
            <person name="Varghese N."/>
            <person name="Submissions S."/>
        </authorList>
    </citation>
    <scope>NUCLEOTIDE SEQUENCE [LARGE SCALE GENOMIC DNA]</scope>
    <source>
        <strain evidence="2">DSM 18609</strain>
    </source>
</reference>
<organism evidence="1 2">
    <name type="scientific">Pedobacter soli</name>
    <dbReference type="NCBI Taxonomy" id="390242"/>
    <lineage>
        <taxon>Bacteria</taxon>
        <taxon>Pseudomonadati</taxon>
        <taxon>Bacteroidota</taxon>
        <taxon>Sphingobacteriia</taxon>
        <taxon>Sphingobacteriales</taxon>
        <taxon>Sphingobacteriaceae</taxon>
        <taxon>Pedobacter</taxon>
    </lineage>
</organism>
<dbReference type="EMBL" id="FMZH01000007">
    <property type="protein sequence ID" value="SDD69644.1"/>
    <property type="molecule type" value="Genomic_DNA"/>
</dbReference>
<name>A0A1G6WUZ9_9SPHI</name>
<proteinExistence type="predicted"/>
<protein>
    <submittedName>
        <fullName evidence="1">Uncharacterized protein</fullName>
    </submittedName>
</protein>
<dbReference type="AlphaFoldDB" id="A0A1G6WUZ9"/>
<sequence length="40" mass="4846">MLHYFNIDNKTLDYNFIALVLLTLLENINNTSKKYLKYYS</sequence>
<gene>
    <name evidence="1" type="ORF">SAMN04488024_107130</name>
</gene>
<evidence type="ECO:0000313" key="1">
    <source>
        <dbReference type="EMBL" id="SDD69644.1"/>
    </source>
</evidence>
<accession>A0A1G6WUZ9</accession>